<dbReference type="InterPro" id="IPR013655">
    <property type="entry name" value="PAS_fold_3"/>
</dbReference>
<dbReference type="CDD" id="cd00130">
    <property type="entry name" value="PAS"/>
    <property type="match status" value="1"/>
</dbReference>
<dbReference type="InterPro" id="IPR052155">
    <property type="entry name" value="Biofilm_reg_signaling"/>
</dbReference>
<dbReference type="InterPro" id="IPR001633">
    <property type="entry name" value="EAL_dom"/>
</dbReference>
<dbReference type="Gene3D" id="3.30.450.20">
    <property type="entry name" value="PAS domain"/>
    <property type="match status" value="1"/>
</dbReference>
<dbReference type="RefSeq" id="WP_136406128.1">
    <property type="nucleotide sequence ID" value="NZ_JARXRQ010000014.1"/>
</dbReference>
<feature type="domain" description="EAL" evidence="1">
    <location>
        <begin position="644"/>
        <end position="897"/>
    </location>
</feature>
<dbReference type="SMART" id="SM00052">
    <property type="entry name" value="EAL"/>
    <property type="match status" value="1"/>
</dbReference>
<dbReference type="Pfam" id="PF00990">
    <property type="entry name" value="GGDEF"/>
    <property type="match status" value="1"/>
</dbReference>
<dbReference type="Gene3D" id="3.30.70.270">
    <property type="match status" value="1"/>
</dbReference>
<dbReference type="AlphaFoldDB" id="A0A4S5BP05"/>
<dbReference type="PROSITE" id="PS50883">
    <property type="entry name" value="EAL"/>
    <property type="match status" value="1"/>
</dbReference>
<dbReference type="SUPFAM" id="SSF55785">
    <property type="entry name" value="PYP-like sensor domain (PAS domain)"/>
    <property type="match status" value="1"/>
</dbReference>
<evidence type="ECO:0000259" key="2">
    <source>
        <dbReference type="PROSITE" id="PS50887"/>
    </source>
</evidence>
<gene>
    <name evidence="3" type="ORF">E8K88_07975</name>
</gene>
<dbReference type="InterPro" id="IPR035919">
    <property type="entry name" value="EAL_sf"/>
</dbReference>
<sequence>MKKRSFSLQTHLLALLAVVLLPIFLAGTIATVLGARQLHQAALQQLQDNANAWADILDQRFISYAQILHLKATNLLQAGSSELPQIQTKTPNPADLMLIDLRDPQQKAALPQDFLAQLASGSDLTVSDLQHNEVTGAFNVAIGLPNSAAPAIANFALLVPAAEIFDFPQSELPDSPRGSLIAVLDSQGHIVARSRNQAQWIGHIAPDWDKLQAMDTQQDWLPVETFEGAHMVIAFKRLDVAKGWVLGVAENQQALEAAWSLPLLGIVLSLLATAAVTVLLVRWASQRILQPLQRVQNDSRALLDWQAPPSPHRSDIRIREFDELSTHLMHAHSLLKGQTEQAQDLAHQLLRNEVRHRTMAEVSALVFWQATPQWEVLHVIGWHELTGQLDSQAQGRGWTSRIHPGDLLSMATNKLTEHTIDAEFRILNVHKRWRWVRVRGAKISSPHEVQEEWAGVLEDVDARLQAQAHIGYLAKYDALTGLVNRRHFHELLESTIAASKTRATAVLSMDLDRFMHINDSLGHAVGDALLQCVTSRLLALLPHNGLLARLGGDEFAILFTTDSPQADIEQLVARILGAFQEPFLIGAHRINTNTCIGAAWSQSSQDRAERVMRHAELALHRAKADGRRPMRFFDPAMEQQMQRRRQMEVDLRIGLESAHFYLVYQPLVDLQTLSLVGFEALLRWQHPTLGVLTPGRFIHIAEELGLMDRLGAWVLEQACQDARDWPDARLTVAVNIAASQLNDQLVQCVTQTLIASALAPDRLELEVTENALMTHIEEAADGLLQLKAQGISIVLDDFGTGFTSLSHLRAFPFNKVKIDKGFVNDLSTIGHANDGEAIISAISLLCKRLGIVAVAEGVETRHQMDSVIGYECQQGQGFLFGHPLRHAETCQLIAQWAQHKRRLQDV</sequence>
<dbReference type="Pfam" id="PF00563">
    <property type="entry name" value="EAL"/>
    <property type="match status" value="1"/>
</dbReference>
<comment type="caution">
    <text evidence="3">The sequence shown here is derived from an EMBL/GenBank/DDBJ whole genome shotgun (WGS) entry which is preliminary data.</text>
</comment>
<dbReference type="InterPro" id="IPR035965">
    <property type="entry name" value="PAS-like_dom_sf"/>
</dbReference>
<dbReference type="Gene3D" id="3.20.20.450">
    <property type="entry name" value="EAL domain"/>
    <property type="match status" value="1"/>
</dbReference>
<dbReference type="Pfam" id="PF08447">
    <property type="entry name" value="PAS_3"/>
    <property type="match status" value="1"/>
</dbReference>
<reference evidence="3 4" key="1">
    <citation type="submission" date="2019-04" db="EMBL/GenBank/DDBJ databases">
        <title>Lampropedia sp YIM MLB12 draf genome.</title>
        <authorList>
            <person name="Wang Y.-X."/>
        </authorList>
    </citation>
    <scope>NUCLEOTIDE SEQUENCE [LARGE SCALE GENOMIC DNA]</scope>
    <source>
        <strain evidence="3 4">YIM MLB12</strain>
    </source>
</reference>
<organism evidence="3 4">
    <name type="scientific">Lampropedia aestuarii</name>
    <dbReference type="NCBI Taxonomy" id="2562762"/>
    <lineage>
        <taxon>Bacteria</taxon>
        <taxon>Pseudomonadati</taxon>
        <taxon>Pseudomonadota</taxon>
        <taxon>Betaproteobacteria</taxon>
        <taxon>Burkholderiales</taxon>
        <taxon>Comamonadaceae</taxon>
        <taxon>Lampropedia</taxon>
    </lineage>
</organism>
<feature type="domain" description="GGDEF" evidence="2">
    <location>
        <begin position="502"/>
        <end position="635"/>
    </location>
</feature>
<dbReference type="OrthoDB" id="9816034at2"/>
<keyword evidence="4" id="KW-1185">Reference proteome</keyword>
<evidence type="ECO:0000313" key="4">
    <source>
        <dbReference type="Proteomes" id="UP000306236"/>
    </source>
</evidence>
<dbReference type="EMBL" id="SSWX01000008">
    <property type="protein sequence ID" value="THJ34019.1"/>
    <property type="molecule type" value="Genomic_DNA"/>
</dbReference>
<dbReference type="SUPFAM" id="SSF55073">
    <property type="entry name" value="Nucleotide cyclase"/>
    <property type="match status" value="1"/>
</dbReference>
<dbReference type="NCBIfam" id="TIGR00254">
    <property type="entry name" value="GGDEF"/>
    <property type="match status" value="1"/>
</dbReference>
<evidence type="ECO:0000313" key="3">
    <source>
        <dbReference type="EMBL" id="THJ34019.1"/>
    </source>
</evidence>
<dbReference type="InterPro" id="IPR043128">
    <property type="entry name" value="Rev_trsase/Diguanyl_cyclase"/>
</dbReference>
<protein>
    <submittedName>
        <fullName evidence="3">EAL domain-containing protein</fullName>
    </submittedName>
</protein>
<dbReference type="SUPFAM" id="SSF141868">
    <property type="entry name" value="EAL domain-like"/>
    <property type="match status" value="1"/>
</dbReference>
<dbReference type="PANTHER" id="PTHR44757:SF2">
    <property type="entry name" value="BIOFILM ARCHITECTURE MAINTENANCE PROTEIN MBAA"/>
    <property type="match status" value="1"/>
</dbReference>
<name>A0A4S5BP05_9BURK</name>
<dbReference type="InterPro" id="IPR000160">
    <property type="entry name" value="GGDEF_dom"/>
</dbReference>
<evidence type="ECO:0000259" key="1">
    <source>
        <dbReference type="PROSITE" id="PS50883"/>
    </source>
</evidence>
<dbReference type="SMART" id="SM00267">
    <property type="entry name" value="GGDEF"/>
    <property type="match status" value="1"/>
</dbReference>
<dbReference type="CDD" id="cd01949">
    <property type="entry name" value="GGDEF"/>
    <property type="match status" value="1"/>
</dbReference>
<accession>A0A4S5BP05</accession>
<dbReference type="InterPro" id="IPR000014">
    <property type="entry name" value="PAS"/>
</dbReference>
<dbReference type="PROSITE" id="PS50887">
    <property type="entry name" value="GGDEF"/>
    <property type="match status" value="1"/>
</dbReference>
<dbReference type="InterPro" id="IPR029787">
    <property type="entry name" value="Nucleotide_cyclase"/>
</dbReference>
<dbReference type="Proteomes" id="UP000306236">
    <property type="component" value="Unassembled WGS sequence"/>
</dbReference>
<dbReference type="PANTHER" id="PTHR44757">
    <property type="entry name" value="DIGUANYLATE CYCLASE DGCP"/>
    <property type="match status" value="1"/>
</dbReference>
<dbReference type="CDD" id="cd01948">
    <property type="entry name" value="EAL"/>
    <property type="match status" value="1"/>
</dbReference>
<proteinExistence type="predicted"/>